<organism evidence="2 3">
    <name type="scientific">Candidatus Staskawiczbacteria bacterium RIFCSPHIGHO2_02_FULL_42_22</name>
    <dbReference type="NCBI Taxonomy" id="1802207"/>
    <lineage>
        <taxon>Bacteria</taxon>
        <taxon>Candidatus Staskawicziibacteriota</taxon>
    </lineage>
</organism>
<dbReference type="GO" id="GO:0008829">
    <property type="term" value="F:dCTP deaminase activity"/>
    <property type="evidence" value="ECO:0007669"/>
    <property type="project" value="InterPro"/>
</dbReference>
<dbReference type="Pfam" id="PF22769">
    <property type="entry name" value="DCD"/>
    <property type="match status" value="1"/>
</dbReference>
<keyword evidence="1" id="KW-0546">Nucleotide metabolism</keyword>
<dbReference type="EMBL" id="MHOT01000013">
    <property type="protein sequence ID" value="OGZ69224.1"/>
    <property type="molecule type" value="Genomic_DNA"/>
</dbReference>
<dbReference type="PANTHER" id="PTHR42680:SF3">
    <property type="entry name" value="DCTP DEAMINASE"/>
    <property type="match status" value="1"/>
</dbReference>
<gene>
    <name evidence="2" type="ORF">A3D44_00865</name>
</gene>
<dbReference type="SUPFAM" id="SSF51283">
    <property type="entry name" value="dUTPase-like"/>
    <property type="match status" value="1"/>
</dbReference>
<dbReference type="InterPro" id="IPR036157">
    <property type="entry name" value="dUTPase-like_sf"/>
</dbReference>
<evidence type="ECO:0000256" key="1">
    <source>
        <dbReference type="ARBA" id="ARBA00023080"/>
    </source>
</evidence>
<sequence length="154" mass="17175">MILTNEEIKEAIVNGEMAIDPFDEENLKPASYSFTLGNKFKKLKKVEFLDSRIKEQEFEEFELNEDGYFLQPGEFIICHTAETLKLGKNIACFLTMRGAKAQMGIDALSGEIFCEPGSGGGWDGKLMLETTNKGPLPVKLFPGITIIKAVFMKV</sequence>
<evidence type="ECO:0000313" key="3">
    <source>
        <dbReference type="Proteomes" id="UP000178820"/>
    </source>
</evidence>
<name>A0A1G2I322_9BACT</name>
<dbReference type="Gene3D" id="2.70.40.10">
    <property type="match status" value="1"/>
</dbReference>
<dbReference type="InterPro" id="IPR011962">
    <property type="entry name" value="dCTP_deaminase"/>
</dbReference>
<dbReference type="PANTHER" id="PTHR42680">
    <property type="entry name" value="DCTP DEAMINASE"/>
    <property type="match status" value="1"/>
</dbReference>
<dbReference type="GO" id="GO:0006229">
    <property type="term" value="P:dUTP biosynthetic process"/>
    <property type="evidence" value="ECO:0007669"/>
    <property type="project" value="InterPro"/>
</dbReference>
<accession>A0A1G2I322</accession>
<evidence type="ECO:0000313" key="2">
    <source>
        <dbReference type="EMBL" id="OGZ69224.1"/>
    </source>
</evidence>
<reference evidence="2 3" key="1">
    <citation type="journal article" date="2016" name="Nat. Commun.">
        <title>Thousands of microbial genomes shed light on interconnected biogeochemical processes in an aquifer system.</title>
        <authorList>
            <person name="Anantharaman K."/>
            <person name="Brown C.T."/>
            <person name="Hug L.A."/>
            <person name="Sharon I."/>
            <person name="Castelle C.J."/>
            <person name="Probst A.J."/>
            <person name="Thomas B.C."/>
            <person name="Singh A."/>
            <person name="Wilkins M.J."/>
            <person name="Karaoz U."/>
            <person name="Brodie E.L."/>
            <person name="Williams K.H."/>
            <person name="Hubbard S.S."/>
            <person name="Banfield J.F."/>
        </authorList>
    </citation>
    <scope>NUCLEOTIDE SEQUENCE [LARGE SCALE GENOMIC DNA]</scope>
</reference>
<evidence type="ECO:0008006" key="4">
    <source>
        <dbReference type="Google" id="ProtNLM"/>
    </source>
</evidence>
<comment type="caution">
    <text evidence="2">The sequence shown here is derived from an EMBL/GenBank/DDBJ whole genome shotgun (WGS) entry which is preliminary data.</text>
</comment>
<proteinExistence type="predicted"/>
<dbReference type="STRING" id="1802207.A3D44_00865"/>
<protein>
    <recommendedName>
        <fullName evidence="4">dCTP deaminase</fullName>
    </recommendedName>
</protein>
<dbReference type="AlphaFoldDB" id="A0A1G2I322"/>
<dbReference type="Proteomes" id="UP000178820">
    <property type="component" value="Unassembled WGS sequence"/>
</dbReference>